<feature type="region of interest" description="Disordered" evidence="1">
    <location>
        <begin position="1"/>
        <end position="41"/>
    </location>
</feature>
<evidence type="ECO:0000313" key="3">
    <source>
        <dbReference type="Proteomes" id="UP000245910"/>
    </source>
</evidence>
<keyword evidence="3" id="KW-1185">Reference proteome</keyword>
<dbReference type="EMBL" id="LN649231">
    <property type="protein sequence ID" value="CEI70834.1"/>
    <property type="molecule type" value="Genomic_DNA"/>
</dbReference>
<feature type="compositionally biased region" description="Polar residues" evidence="1">
    <location>
        <begin position="18"/>
        <end position="30"/>
    </location>
</feature>
<accession>A0A2L2TIN6</accession>
<protein>
    <submittedName>
        <fullName evidence="2">Uncharacterized protein</fullName>
    </submittedName>
</protein>
<proteinExistence type="predicted"/>
<sequence>MPHPPGRRPLPDEPTPQQPSNNQEPWSDHSQGYALTHNPIPPRRYNLSCAKGLYEELSAGNQMRHGRLMEIADEMHNDVEYVHKWLSLHLRSLVQCYVSDFSLGWH</sequence>
<dbReference type="AlphaFoldDB" id="A0A2L2TIN6"/>
<evidence type="ECO:0000256" key="1">
    <source>
        <dbReference type="SAM" id="MobiDB-lite"/>
    </source>
</evidence>
<evidence type="ECO:0000313" key="2">
    <source>
        <dbReference type="EMBL" id="CEI70834.1"/>
    </source>
</evidence>
<dbReference type="Proteomes" id="UP000245910">
    <property type="component" value="Chromosome III"/>
</dbReference>
<feature type="compositionally biased region" description="Pro residues" evidence="1">
    <location>
        <begin position="1"/>
        <end position="17"/>
    </location>
</feature>
<reference evidence="3" key="1">
    <citation type="submission" date="2014-10" db="EMBL/GenBank/DDBJ databases">
        <authorList>
            <person name="King R."/>
        </authorList>
    </citation>
    <scope>NUCLEOTIDE SEQUENCE [LARGE SCALE GENOMIC DNA]</scope>
    <source>
        <strain evidence="3">A3/5</strain>
    </source>
</reference>
<name>A0A2L2TIN6_9HYPO</name>
<organism evidence="2 3">
    <name type="scientific">Fusarium venenatum</name>
    <dbReference type="NCBI Taxonomy" id="56646"/>
    <lineage>
        <taxon>Eukaryota</taxon>
        <taxon>Fungi</taxon>
        <taxon>Dikarya</taxon>
        <taxon>Ascomycota</taxon>
        <taxon>Pezizomycotina</taxon>
        <taxon>Sordariomycetes</taxon>
        <taxon>Hypocreomycetidae</taxon>
        <taxon>Hypocreales</taxon>
        <taxon>Nectriaceae</taxon>
        <taxon>Fusarium</taxon>
    </lineage>
</organism>